<dbReference type="GO" id="GO:0031505">
    <property type="term" value="P:fungal-type cell wall organization"/>
    <property type="evidence" value="ECO:0007669"/>
    <property type="project" value="TreeGrafter"/>
</dbReference>
<dbReference type="GO" id="GO:0005886">
    <property type="term" value="C:plasma membrane"/>
    <property type="evidence" value="ECO:0007669"/>
    <property type="project" value="UniProtKB-SubCell"/>
</dbReference>
<proteinExistence type="inferred from homology"/>
<dbReference type="Gene3D" id="1.20.58.1040">
    <property type="match status" value="1"/>
</dbReference>
<organism evidence="13 14">
    <name type="scientific">Periconia digitata</name>
    <dbReference type="NCBI Taxonomy" id="1303443"/>
    <lineage>
        <taxon>Eukaryota</taxon>
        <taxon>Fungi</taxon>
        <taxon>Dikarya</taxon>
        <taxon>Ascomycota</taxon>
        <taxon>Pezizomycotina</taxon>
        <taxon>Dothideomycetes</taxon>
        <taxon>Pleosporomycetidae</taxon>
        <taxon>Pleosporales</taxon>
        <taxon>Massarineae</taxon>
        <taxon>Periconiaceae</taxon>
        <taxon>Periconia</taxon>
    </lineage>
</organism>
<evidence type="ECO:0000313" key="14">
    <source>
        <dbReference type="Proteomes" id="UP001152607"/>
    </source>
</evidence>
<keyword evidence="6" id="KW-1015">Disulfide bond</keyword>
<keyword evidence="5 9" id="KW-0472">Membrane</keyword>
<keyword evidence="11" id="KW-0812">Transmembrane</keyword>
<dbReference type="GO" id="GO:0098552">
    <property type="term" value="C:side of membrane"/>
    <property type="evidence" value="ECO:0007669"/>
    <property type="project" value="UniProtKB-KW"/>
</dbReference>
<feature type="chain" id="PRO_5041017791" description="1,3-beta-glucanosyltransferase" evidence="9">
    <location>
        <begin position="26"/>
        <end position="558"/>
    </location>
</feature>
<comment type="similarity">
    <text evidence="2 9">Belongs to the glycosyl hydrolase 72 family.</text>
</comment>
<feature type="signal peptide" evidence="9">
    <location>
        <begin position="1"/>
        <end position="25"/>
    </location>
</feature>
<dbReference type="EC" id="2.4.1.-" evidence="9"/>
<dbReference type="AlphaFoldDB" id="A0A9W4UVM2"/>
<dbReference type="PROSITE" id="PS51257">
    <property type="entry name" value="PROKAR_LIPOPROTEIN"/>
    <property type="match status" value="1"/>
</dbReference>
<keyword evidence="4 9" id="KW-0732">Signal</keyword>
<evidence type="ECO:0000256" key="6">
    <source>
        <dbReference type="ARBA" id="ARBA00023157"/>
    </source>
</evidence>
<dbReference type="InterPro" id="IPR017853">
    <property type="entry name" value="GH"/>
</dbReference>
<feature type="transmembrane region" description="Helical" evidence="11">
    <location>
        <begin position="533"/>
        <end position="557"/>
    </location>
</feature>
<dbReference type="InterPro" id="IPR004886">
    <property type="entry name" value="Glucanosyltransferase"/>
</dbReference>
<comment type="caution">
    <text evidence="13">The sequence shown here is derived from an EMBL/GenBank/DDBJ whole genome shotgun (WGS) entry which is preliminary data.</text>
</comment>
<protein>
    <recommendedName>
        <fullName evidence="9">1,3-beta-glucanosyltransferase</fullName>
        <ecNumber evidence="9">2.4.1.-</ecNumber>
    </recommendedName>
</protein>
<name>A0A9W4UVM2_9PLEO</name>
<dbReference type="Proteomes" id="UP001152607">
    <property type="component" value="Unassembled WGS sequence"/>
</dbReference>
<evidence type="ECO:0000256" key="4">
    <source>
        <dbReference type="ARBA" id="ARBA00022729"/>
    </source>
</evidence>
<accession>A0A9W4UVM2</accession>
<dbReference type="PANTHER" id="PTHR31468:SF2">
    <property type="entry name" value="1,3-BETA-GLUCANOSYLTRANSFERASE GAS1"/>
    <property type="match status" value="1"/>
</dbReference>
<evidence type="ECO:0000313" key="13">
    <source>
        <dbReference type="EMBL" id="CAI6342299.1"/>
    </source>
</evidence>
<evidence type="ECO:0000259" key="12">
    <source>
        <dbReference type="SMART" id="SM00768"/>
    </source>
</evidence>
<dbReference type="SMART" id="SM00768">
    <property type="entry name" value="X8"/>
    <property type="match status" value="1"/>
</dbReference>
<dbReference type="FunFam" id="3.20.20.80:FF:000038">
    <property type="entry name" value="1,3-beta-glucanosyltransferase"/>
    <property type="match status" value="1"/>
</dbReference>
<evidence type="ECO:0000256" key="9">
    <source>
        <dbReference type="RuleBase" id="RU361209"/>
    </source>
</evidence>
<evidence type="ECO:0000256" key="10">
    <source>
        <dbReference type="SAM" id="MobiDB-lite"/>
    </source>
</evidence>
<keyword evidence="11" id="KW-1133">Transmembrane helix</keyword>
<dbReference type="GO" id="GO:0042124">
    <property type="term" value="F:1,3-beta-glucanosyltransferase activity"/>
    <property type="evidence" value="ECO:0007669"/>
    <property type="project" value="TreeGrafter"/>
</dbReference>
<dbReference type="Pfam" id="PF03198">
    <property type="entry name" value="Glyco_hydro_72"/>
    <property type="match status" value="1"/>
</dbReference>
<dbReference type="Pfam" id="PF07983">
    <property type="entry name" value="X8"/>
    <property type="match status" value="1"/>
</dbReference>
<keyword evidence="8 9" id="KW-0449">Lipoprotein</keyword>
<feature type="domain" description="X8" evidence="12">
    <location>
        <begin position="399"/>
        <end position="487"/>
    </location>
</feature>
<comment type="subcellular location">
    <subcellularLocation>
        <location evidence="1 9">Cell membrane</location>
        <topology evidence="1 9">Lipid-anchor</topology>
        <topology evidence="1 9">GPI-anchor</topology>
    </subcellularLocation>
</comment>
<keyword evidence="3 9" id="KW-0336">GPI-anchor</keyword>
<gene>
    <name evidence="13" type="ORF">PDIGIT_LOCUS15504</name>
</gene>
<evidence type="ECO:0000256" key="7">
    <source>
        <dbReference type="ARBA" id="ARBA00023180"/>
    </source>
</evidence>
<feature type="compositionally biased region" description="Low complexity" evidence="10">
    <location>
        <begin position="495"/>
        <end position="520"/>
    </location>
</feature>
<feature type="region of interest" description="Disordered" evidence="10">
    <location>
        <begin position="495"/>
        <end position="526"/>
    </location>
</feature>
<evidence type="ECO:0000256" key="2">
    <source>
        <dbReference type="ARBA" id="ARBA00007528"/>
    </source>
</evidence>
<dbReference type="GO" id="GO:0071970">
    <property type="term" value="P:fungal-type cell wall (1-&gt;3)-beta-D-glucan biosynthetic process"/>
    <property type="evidence" value="ECO:0007669"/>
    <property type="project" value="TreeGrafter"/>
</dbReference>
<evidence type="ECO:0000256" key="8">
    <source>
        <dbReference type="ARBA" id="ARBA00023288"/>
    </source>
</evidence>
<evidence type="ECO:0000256" key="3">
    <source>
        <dbReference type="ARBA" id="ARBA00022622"/>
    </source>
</evidence>
<dbReference type="EMBL" id="CAOQHR010000013">
    <property type="protein sequence ID" value="CAI6342299.1"/>
    <property type="molecule type" value="Genomic_DNA"/>
</dbReference>
<keyword evidence="14" id="KW-1185">Reference proteome</keyword>
<evidence type="ECO:0000256" key="5">
    <source>
        <dbReference type="ARBA" id="ARBA00023136"/>
    </source>
</evidence>
<reference evidence="13" key="1">
    <citation type="submission" date="2023-01" db="EMBL/GenBank/DDBJ databases">
        <authorList>
            <person name="Van Ghelder C."/>
            <person name="Rancurel C."/>
        </authorList>
    </citation>
    <scope>NUCLEOTIDE SEQUENCE</scope>
    <source>
        <strain evidence="13">CNCM I-4278</strain>
    </source>
</reference>
<evidence type="ECO:0000256" key="11">
    <source>
        <dbReference type="SAM" id="Phobius"/>
    </source>
</evidence>
<evidence type="ECO:0000256" key="1">
    <source>
        <dbReference type="ARBA" id="ARBA00004609"/>
    </source>
</evidence>
<dbReference type="InterPro" id="IPR012946">
    <property type="entry name" value="X8"/>
</dbReference>
<keyword evidence="9" id="KW-0808">Transferase</keyword>
<comment type="function">
    <text evidence="9">Splits internally a 1,3-beta-glucan molecule and transfers the newly generated reducing end (the donor) to the non-reducing end of another 1,3-beta-glucan molecule (the acceptor) forming a 1,3-beta linkage, resulting in the elongation of 1,3-beta-glucan chains in the cell wall.</text>
</comment>
<sequence>MKSGIRTSLLATVVTILLLGACARAQSYNSIPDIEVYGQHFFYTNNGSQFYLRGVAYQQNYSPNGSVSSNTKYTDPLADGDGCKRDIPYLKQIYTNVLRVYAIDPSQNHDDCMEQLAAADIYVIADLGEPGTSIISDDPSWDVALYQRYTGVIDSLSKYKNVIGFFAGNENVSANNQTAAAAFVKAAVRDTKGYIQSQGYRHTLGVGYATADVPSRNELAHYFACEPGNSGNQTQIDFWGYNVYSWCGNSSYSSSSYDERVKFFSDYPVPVFFAEYGCIEGLEAEGGATHRPFTDVPVLYGNMTSVFSGGIVYEWFMGTNDYGLISLTENGASVSPYPDFTSLQSQLASISPSSTARSAYTPVTSAPACPSVGADWAAQASPLPPSPNPQLCACMAANLQCNIKSTDETKYGSVFNFICGADDAFCAGIEHNATTGKFGALSGCNPKDQLAWVANQYYLGNGRSSSACAFSGMATLQSASTSSGCASLLQDVGSSGTGSVPSPTGKGTAAVGTEGAEGSSSKGGAGSVHGPRFVGYGAALGSAYAVLAGLSLAGVLIL</sequence>
<dbReference type="Gene3D" id="3.20.20.80">
    <property type="entry name" value="Glycosidases"/>
    <property type="match status" value="1"/>
</dbReference>
<dbReference type="OrthoDB" id="421038at2759"/>
<keyword evidence="7" id="KW-0325">Glycoprotein</keyword>
<dbReference type="PANTHER" id="PTHR31468">
    <property type="entry name" value="1,3-BETA-GLUCANOSYLTRANSFERASE GAS1"/>
    <property type="match status" value="1"/>
</dbReference>
<dbReference type="SUPFAM" id="SSF51445">
    <property type="entry name" value="(Trans)glycosidases"/>
    <property type="match status" value="1"/>
</dbReference>